<proteinExistence type="predicted"/>
<dbReference type="AlphaFoldDB" id="A0A316UK48"/>
<dbReference type="RefSeq" id="XP_025358955.1">
    <property type="nucleotide sequence ID" value="XM_025503343.1"/>
</dbReference>
<sequence>MALRTATRQRRPLLVSCASSRPCFGDQLLSAESTPEDPTLARRDAKSHNINPSVLILDSHPYPLDQHNLCLSSDCVAPARALASPQLPPEGSDENPTTFLDALESVCARFGRAGLDGPCCRWT</sequence>
<reference evidence="1 2" key="1">
    <citation type="journal article" date="2018" name="Mol. Biol. Evol.">
        <title>Broad Genomic Sampling Reveals a Smut Pathogenic Ancestry of the Fungal Clade Ustilaginomycotina.</title>
        <authorList>
            <person name="Kijpornyongpan T."/>
            <person name="Mondo S.J."/>
            <person name="Barry K."/>
            <person name="Sandor L."/>
            <person name="Lee J."/>
            <person name="Lipzen A."/>
            <person name="Pangilinan J."/>
            <person name="LaButti K."/>
            <person name="Hainaut M."/>
            <person name="Henrissat B."/>
            <person name="Grigoriev I.V."/>
            <person name="Spatafora J.W."/>
            <person name="Aime M.C."/>
        </authorList>
    </citation>
    <scope>NUCLEOTIDE SEQUENCE [LARGE SCALE GENOMIC DNA]</scope>
    <source>
        <strain evidence="1 2">MCA 5214</strain>
    </source>
</reference>
<gene>
    <name evidence="1" type="ORF">BDZ90DRAFT_127403</name>
</gene>
<accession>A0A316UK48</accession>
<protein>
    <submittedName>
        <fullName evidence="1">Uncharacterized protein</fullName>
    </submittedName>
</protein>
<dbReference type="EMBL" id="KZ819682">
    <property type="protein sequence ID" value="PWN24343.1"/>
    <property type="molecule type" value="Genomic_DNA"/>
</dbReference>
<name>A0A316UK48_9BASI</name>
<keyword evidence="2" id="KW-1185">Reference proteome</keyword>
<evidence type="ECO:0000313" key="2">
    <source>
        <dbReference type="Proteomes" id="UP000245884"/>
    </source>
</evidence>
<organism evidence="1 2">
    <name type="scientific">Jaminaea rosea</name>
    <dbReference type="NCBI Taxonomy" id="1569628"/>
    <lineage>
        <taxon>Eukaryota</taxon>
        <taxon>Fungi</taxon>
        <taxon>Dikarya</taxon>
        <taxon>Basidiomycota</taxon>
        <taxon>Ustilaginomycotina</taxon>
        <taxon>Exobasidiomycetes</taxon>
        <taxon>Microstromatales</taxon>
        <taxon>Microstromatales incertae sedis</taxon>
        <taxon>Jaminaea</taxon>
    </lineage>
</organism>
<dbReference type="GeneID" id="37025166"/>
<dbReference type="Proteomes" id="UP000245884">
    <property type="component" value="Unassembled WGS sequence"/>
</dbReference>
<evidence type="ECO:0000313" key="1">
    <source>
        <dbReference type="EMBL" id="PWN24343.1"/>
    </source>
</evidence>